<feature type="transmembrane region" description="Helical" evidence="8">
    <location>
        <begin position="377"/>
        <end position="397"/>
    </location>
</feature>
<evidence type="ECO:0000256" key="5">
    <source>
        <dbReference type="ARBA" id="ARBA00022692"/>
    </source>
</evidence>
<dbReference type="PANTHER" id="PTHR33908:SF11">
    <property type="entry name" value="MEMBRANE PROTEIN"/>
    <property type="match status" value="1"/>
</dbReference>
<feature type="transmembrane region" description="Helical" evidence="8">
    <location>
        <begin position="159"/>
        <end position="186"/>
    </location>
</feature>
<feature type="transmembrane region" description="Helical" evidence="8">
    <location>
        <begin position="403"/>
        <end position="422"/>
    </location>
</feature>
<dbReference type="Proteomes" id="UP001239909">
    <property type="component" value="Unassembled WGS sequence"/>
</dbReference>
<comment type="subcellular location">
    <subcellularLocation>
        <location evidence="1">Cell membrane</location>
        <topology evidence="1">Multi-pass membrane protein</topology>
    </subcellularLocation>
</comment>
<comment type="caution">
    <text evidence="9">The sequence shown here is derived from an EMBL/GenBank/DDBJ whole genome shotgun (WGS) entry which is preliminary data.</text>
</comment>
<keyword evidence="10" id="KW-1185">Reference proteome</keyword>
<evidence type="ECO:0000256" key="2">
    <source>
        <dbReference type="ARBA" id="ARBA00022475"/>
    </source>
</evidence>
<feature type="transmembrane region" description="Helical" evidence="8">
    <location>
        <begin position="198"/>
        <end position="218"/>
    </location>
</feature>
<dbReference type="PANTHER" id="PTHR33908">
    <property type="entry name" value="MANNOSYLTRANSFERASE YKCB-RELATED"/>
    <property type="match status" value="1"/>
</dbReference>
<feature type="transmembrane region" description="Helical" evidence="8">
    <location>
        <begin position="351"/>
        <end position="370"/>
    </location>
</feature>
<reference evidence="9 10" key="1">
    <citation type="submission" date="2023-04" db="EMBL/GenBank/DDBJ databases">
        <title>Marinoamorphus aggregata gen. nov., sp. Nov., isolate from tissue of brittle star Ophioplocus japonicus.</title>
        <authorList>
            <person name="Kawano K."/>
            <person name="Sawayama S."/>
            <person name="Nakagawa S."/>
        </authorList>
    </citation>
    <scope>NUCLEOTIDE SEQUENCE [LARGE SCALE GENOMIC DNA]</scope>
    <source>
        <strain evidence="9 10">NKW23</strain>
    </source>
</reference>
<proteinExistence type="predicted"/>
<feature type="transmembrane region" description="Helical" evidence="8">
    <location>
        <begin position="82"/>
        <end position="101"/>
    </location>
</feature>
<sequence>MGRGAGALALFGLTATLWLGAALALGVFAAAPAGDETDYLARGTGFAREGWAALADGYRPPFLPLLIAGLDRLVPAEALAGAARLANILTAAAIPALWWALAPSGPERRMFHLMAAATALWPPFHLLAEAAMAEAPGFFLVNLGLALALRPGPALPRALAAGAAVGLATLAKANAALMLLPLAACLAARAGGGLGRGAGLAAVMALGTGAVLAPWVAFVTAEMGAPRLTTSGAKNLLLGTGHHDFGFGSASAGNGGLPEAWRQRHLPALRQVGDTRTALPGPEAAAMIAAERAAKAAAGGPERQARVRGREALAGRLAAAAWADDPLRQARYGAAKLAHSFGFSLRGPADWLQAGFTLAALGAALALAWLGRAGIPAAVGLSLLAAAAVAFVFLPNIRLKTLLFDAPALLALCALAAAILPARSRAAPP</sequence>
<dbReference type="InterPro" id="IPR050297">
    <property type="entry name" value="LipidA_mod_glycosyltrf_83"/>
</dbReference>
<keyword evidence="6 8" id="KW-1133">Transmembrane helix</keyword>
<keyword evidence="2" id="KW-1003">Cell membrane</keyword>
<gene>
    <name evidence="9" type="ORF">LNKW23_39050</name>
</gene>
<evidence type="ECO:0000256" key="6">
    <source>
        <dbReference type="ARBA" id="ARBA00022989"/>
    </source>
</evidence>
<protein>
    <recommendedName>
        <fullName evidence="11">Glycosyltransferase RgtA/B/C/D-like domain-containing protein</fullName>
    </recommendedName>
</protein>
<evidence type="ECO:0000256" key="4">
    <source>
        <dbReference type="ARBA" id="ARBA00022679"/>
    </source>
</evidence>
<evidence type="ECO:0000256" key="7">
    <source>
        <dbReference type="ARBA" id="ARBA00023136"/>
    </source>
</evidence>
<evidence type="ECO:0008006" key="11">
    <source>
        <dbReference type="Google" id="ProtNLM"/>
    </source>
</evidence>
<evidence type="ECO:0000313" key="9">
    <source>
        <dbReference type="EMBL" id="GMG84689.1"/>
    </source>
</evidence>
<evidence type="ECO:0000256" key="8">
    <source>
        <dbReference type="SAM" id="Phobius"/>
    </source>
</evidence>
<accession>A0ABQ6LS25</accession>
<organism evidence="9 10">
    <name type="scientific">Paralimibaculum aggregatum</name>
    <dbReference type="NCBI Taxonomy" id="3036245"/>
    <lineage>
        <taxon>Bacteria</taxon>
        <taxon>Pseudomonadati</taxon>
        <taxon>Pseudomonadota</taxon>
        <taxon>Alphaproteobacteria</taxon>
        <taxon>Rhodobacterales</taxon>
        <taxon>Paracoccaceae</taxon>
        <taxon>Paralimibaculum</taxon>
    </lineage>
</organism>
<evidence type="ECO:0000313" key="10">
    <source>
        <dbReference type="Proteomes" id="UP001239909"/>
    </source>
</evidence>
<keyword evidence="4" id="KW-0808">Transferase</keyword>
<evidence type="ECO:0000256" key="1">
    <source>
        <dbReference type="ARBA" id="ARBA00004651"/>
    </source>
</evidence>
<keyword evidence="3" id="KW-0328">Glycosyltransferase</keyword>
<dbReference type="RefSeq" id="WP_285673783.1">
    <property type="nucleotide sequence ID" value="NZ_BSYI01000040.1"/>
</dbReference>
<evidence type="ECO:0000256" key="3">
    <source>
        <dbReference type="ARBA" id="ARBA00022676"/>
    </source>
</evidence>
<dbReference type="EMBL" id="BSYI01000040">
    <property type="protein sequence ID" value="GMG84689.1"/>
    <property type="molecule type" value="Genomic_DNA"/>
</dbReference>
<keyword evidence="5 8" id="KW-0812">Transmembrane</keyword>
<name>A0ABQ6LS25_9RHOB</name>
<keyword evidence="7 8" id="KW-0472">Membrane</keyword>